<keyword evidence="2" id="KW-0723">Serine/threonine-protein kinase</keyword>
<evidence type="ECO:0000256" key="2">
    <source>
        <dbReference type="ARBA" id="ARBA00022527"/>
    </source>
</evidence>
<protein>
    <recommendedName>
        <fullName evidence="1">non-specific serine/threonine protein kinase</fullName>
        <ecNumber evidence="1">2.7.11.1</ecNumber>
    </recommendedName>
</protein>
<evidence type="ECO:0000256" key="5">
    <source>
        <dbReference type="ARBA" id="ARBA00022777"/>
    </source>
</evidence>
<keyword evidence="11" id="KW-1185">Reference proteome</keyword>
<dbReference type="SMART" id="SM00220">
    <property type="entry name" value="S_TKc"/>
    <property type="match status" value="1"/>
</dbReference>
<keyword evidence="4" id="KW-0547">Nucleotide-binding</keyword>
<evidence type="ECO:0000256" key="3">
    <source>
        <dbReference type="ARBA" id="ARBA00022679"/>
    </source>
</evidence>
<dbReference type="SUPFAM" id="SSF56112">
    <property type="entry name" value="Protein kinase-like (PK-like)"/>
    <property type="match status" value="1"/>
</dbReference>
<dbReference type="AlphaFoldDB" id="A0A8T2Q4V3"/>
<dbReference type="Gene3D" id="1.10.510.10">
    <property type="entry name" value="Transferase(Phosphotransferase) domain 1"/>
    <property type="match status" value="1"/>
</dbReference>
<dbReference type="Proteomes" id="UP000825935">
    <property type="component" value="Chromosome 38"/>
</dbReference>
<comment type="catalytic activity">
    <reaction evidence="7">
        <text>L-threonyl-[protein] + ATP = O-phospho-L-threonyl-[protein] + ADP + H(+)</text>
        <dbReference type="Rhea" id="RHEA:46608"/>
        <dbReference type="Rhea" id="RHEA-COMP:11060"/>
        <dbReference type="Rhea" id="RHEA-COMP:11605"/>
        <dbReference type="ChEBI" id="CHEBI:15378"/>
        <dbReference type="ChEBI" id="CHEBI:30013"/>
        <dbReference type="ChEBI" id="CHEBI:30616"/>
        <dbReference type="ChEBI" id="CHEBI:61977"/>
        <dbReference type="ChEBI" id="CHEBI:456216"/>
        <dbReference type="EC" id="2.7.11.1"/>
    </reaction>
</comment>
<gene>
    <name evidence="10" type="ORF">KP509_38G039700</name>
</gene>
<evidence type="ECO:0000256" key="1">
    <source>
        <dbReference type="ARBA" id="ARBA00012513"/>
    </source>
</evidence>
<keyword evidence="3" id="KW-0808">Transferase</keyword>
<evidence type="ECO:0000313" key="10">
    <source>
        <dbReference type="EMBL" id="KAH7278401.1"/>
    </source>
</evidence>
<dbReference type="EMBL" id="CM035443">
    <property type="protein sequence ID" value="KAH7278401.1"/>
    <property type="molecule type" value="Genomic_DNA"/>
</dbReference>
<keyword evidence="5" id="KW-0418">Kinase</keyword>
<proteinExistence type="predicted"/>
<dbReference type="InterPro" id="IPR011009">
    <property type="entry name" value="Kinase-like_dom_sf"/>
</dbReference>
<dbReference type="OMA" id="CITRNAM"/>
<dbReference type="InterPro" id="IPR000719">
    <property type="entry name" value="Prot_kinase_dom"/>
</dbReference>
<dbReference type="PANTHER" id="PTHR45637">
    <property type="entry name" value="FLIPPASE KINASE 1-RELATED"/>
    <property type="match status" value="1"/>
</dbReference>
<dbReference type="GO" id="GO:0005524">
    <property type="term" value="F:ATP binding"/>
    <property type="evidence" value="ECO:0007669"/>
    <property type="project" value="UniProtKB-KW"/>
</dbReference>
<accession>A0A8T2Q4V3</accession>
<comment type="catalytic activity">
    <reaction evidence="8">
        <text>L-seryl-[protein] + ATP = O-phospho-L-seryl-[protein] + ADP + H(+)</text>
        <dbReference type="Rhea" id="RHEA:17989"/>
        <dbReference type="Rhea" id="RHEA-COMP:9863"/>
        <dbReference type="Rhea" id="RHEA-COMP:11604"/>
        <dbReference type="ChEBI" id="CHEBI:15378"/>
        <dbReference type="ChEBI" id="CHEBI:29999"/>
        <dbReference type="ChEBI" id="CHEBI:30616"/>
        <dbReference type="ChEBI" id="CHEBI:83421"/>
        <dbReference type="ChEBI" id="CHEBI:456216"/>
        <dbReference type="EC" id="2.7.11.1"/>
    </reaction>
</comment>
<feature type="domain" description="Protein kinase" evidence="9">
    <location>
        <begin position="1"/>
        <end position="143"/>
    </location>
</feature>
<dbReference type="OrthoDB" id="432483at2759"/>
<sequence length="200" mass="21903">MILNCVSSFSASIFMTLSKDIDSGKSINCSKSSVANYMPFSTSVVGTEAYLAPEMIKESGHNYGADWWALGVLLFEMAHGSTPFSGRTKKDTFCNILRLEPTFPGLTSESLLSDLTRQLLIKDPTQRLGAHGGAGEVKSHPFFGGLKWDAVPNVCRPPYLPLYDITEFNGSASFDLLTHLGEVDHSYVENQSLTLASRIR</sequence>
<dbReference type="Pfam" id="PF00069">
    <property type="entry name" value="Pkinase"/>
    <property type="match status" value="1"/>
</dbReference>
<dbReference type="PROSITE" id="PS50011">
    <property type="entry name" value="PROTEIN_KINASE_DOM"/>
    <property type="match status" value="1"/>
</dbReference>
<dbReference type="EC" id="2.7.11.1" evidence="1"/>
<evidence type="ECO:0000256" key="8">
    <source>
        <dbReference type="ARBA" id="ARBA00048679"/>
    </source>
</evidence>
<name>A0A8T2Q4V3_CERRI</name>
<dbReference type="GO" id="GO:0004674">
    <property type="term" value="F:protein serine/threonine kinase activity"/>
    <property type="evidence" value="ECO:0007669"/>
    <property type="project" value="UniProtKB-KW"/>
</dbReference>
<evidence type="ECO:0000313" key="11">
    <source>
        <dbReference type="Proteomes" id="UP000825935"/>
    </source>
</evidence>
<keyword evidence="6" id="KW-0067">ATP-binding</keyword>
<reference evidence="10" key="1">
    <citation type="submission" date="2021-08" db="EMBL/GenBank/DDBJ databases">
        <title>WGS assembly of Ceratopteris richardii.</title>
        <authorList>
            <person name="Marchant D.B."/>
            <person name="Chen G."/>
            <person name="Jenkins J."/>
            <person name="Shu S."/>
            <person name="Leebens-Mack J."/>
            <person name="Grimwood J."/>
            <person name="Schmutz J."/>
            <person name="Soltis P."/>
            <person name="Soltis D."/>
            <person name="Chen Z.-H."/>
        </authorList>
    </citation>
    <scope>NUCLEOTIDE SEQUENCE</scope>
    <source>
        <strain evidence="10">Whitten #5841</strain>
        <tissue evidence="10">Leaf</tissue>
    </source>
</reference>
<evidence type="ECO:0000256" key="6">
    <source>
        <dbReference type="ARBA" id="ARBA00022840"/>
    </source>
</evidence>
<comment type="caution">
    <text evidence="10">The sequence shown here is derived from an EMBL/GenBank/DDBJ whole genome shotgun (WGS) entry which is preliminary data.</text>
</comment>
<evidence type="ECO:0000256" key="7">
    <source>
        <dbReference type="ARBA" id="ARBA00047899"/>
    </source>
</evidence>
<organism evidence="10 11">
    <name type="scientific">Ceratopteris richardii</name>
    <name type="common">Triangle waterfern</name>
    <dbReference type="NCBI Taxonomy" id="49495"/>
    <lineage>
        <taxon>Eukaryota</taxon>
        <taxon>Viridiplantae</taxon>
        <taxon>Streptophyta</taxon>
        <taxon>Embryophyta</taxon>
        <taxon>Tracheophyta</taxon>
        <taxon>Polypodiopsida</taxon>
        <taxon>Polypodiidae</taxon>
        <taxon>Polypodiales</taxon>
        <taxon>Pteridineae</taxon>
        <taxon>Pteridaceae</taxon>
        <taxon>Parkerioideae</taxon>
        <taxon>Ceratopteris</taxon>
    </lineage>
</organism>
<evidence type="ECO:0000256" key="4">
    <source>
        <dbReference type="ARBA" id="ARBA00022741"/>
    </source>
</evidence>
<evidence type="ECO:0000259" key="9">
    <source>
        <dbReference type="PROSITE" id="PS50011"/>
    </source>
</evidence>